<evidence type="ECO:0000256" key="1">
    <source>
        <dbReference type="SAM" id="SignalP"/>
    </source>
</evidence>
<dbReference type="AlphaFoldDB" id="A0A345SV86"/>
<feature type="chain" id="PRO_5016732014" evidence="1">
    <location>
        <begin position="30"/>
        <end position="151"/>
    </location>
</feature>
<dbReference type="InterPro" id="IPR001322">
    <property type="entry name" value="Lamin_tail_dom"/>
</dbReference>
<dbReference type="KEGG" id="stri:C7M71_009490"/>
<gene>
    <name evidence="3" type="ORF">C7M71_009490</name>
</gene>
<name>A0A345SV86_9ACTN</name>
<feature type="domain" description="LTD" evidence="2">
    <location>
        <begin position="21"/>
        <end position="150"/>
    </location>
</feature>
<dbReference type="Pfam" id="PF00932">
    <property type="entry name" value="LTD"/>
    <property type="match status" value="1"/>
</dbReference>
<sequence>MQKSRISAAIAVAALGATTGLLTAGPAEAAGSVHLTKIYYDSPGKDTRSNASLNAEYVQIKNTTSKAVSLRGWTLVDASRHSYVFPSFTLKPGKTVTVHTGRGSNTAAHLYQQRRAYVWNNDRDKATLKRASGAVQDTCSYNDSRRSWTAC</sequence>
<evidence type="ECO:0000259" key="2">
    <source>
        <dbReference type="PROSITE" id="PS51841"/>
    </source>
</evidence>
<accession>A0A345SV86</accession>
<dbReference type="RefSeq" id="WP_111493615.1">
    <property type="nucleotide sequence ID" value="NZ_CP031264.1"/>
</dbReference>
<proteinExistence type="predicted"/>
<dbReference type="EMBL" id="CP031264">
    <property type="protein sequence ID" value="AXI77641.1"/>
    <property type="molecule type" value="Genomic_DNA"/>
</dbReference>
<dbReference type="InterPro" id="IPR036415">
    <property type="entry name" value="Lamin_tail_dom_sf"/>
</dbReference>
<dbReference type="OrthoDB" id="3828227at2"/>
<keyword evidence="1" id="KW-0732">Signal</keyword>
<evidence type="ECO:0000313" key="4">
    <source>
        <dbReference type="Proteomes" id="UP000249340"/>
    </source>
</evidence>
<organism evidence="3 4">
    <name type="scientific">Peterkaempfera bronchialis</name>
    <dbReference type="NCBI Taxonomy" id="2126346"/>
    <lineage>
        <taxon>Bacteria</taxon>
        <taxon>Bacillati</taxon>
        <taxon>Actinomycetota</taxon>
        <taxon>Actinomycetes</taxon>
        <taxon>Kitasatosporales</taxon>
        <taxon>Streptomycetaceae</taxon>
        <taxon>Peterkaempfera</taxon>
    </lineage>
</organism>
<dbReference type="Gene3D" id="2.60.40.1260">
    <property type="entry name" value="Lamin Tail domain"/>
    <property type="match status" value="1"/>
</dbReference>
<keyword evidence="4" id="KW-1185">Reference proteome</keyword>
<dbReference type="Proteomes" id="UP000249340">
    <property type="component" value="Chromosome"/>
</dbReference>
<reference evidence="4" key="1">
    <citation type="submission" date="2018-07" db="EMBL/GenBank/DDBJ databases">
        <title>Streptacidiphilus bronchialis DSM 106435 chromosome.</title>
        <authorList>
            <person name="Batra D."/>
            <person name="Gulvik C.A."/>
        </authorList>
    </citation>
    <scope>NUCLEOTIDE SEQUENCE [LARGE SCALE GENOMIC DNA]</scope>
    <source>
        <strain evidence="4">DSM 106435</strain>
    </source>
</reference>
<evidence type="ECO:0000313" key="3">
    <source>
        <dbReference type="EMBL" id="AXI77641.1"/>
    </source>
</evidence>
<protein>
    <submittedName>
        <fullName evidence="3">Lamin tail domain-containing protein</fullName>
    </submittedName>
</protein>
<dbReference type="PROSITE" id="PS51841">
    <property type="entry name" value="LTD"/>
    <property type="match status" value="1"/>
</dbReference>
<dbReference type="SUPFAM" id="SSF74853">
    <property type="entry name" value="Lamin A/C globular tail domain"/>
    <property type="match status" value="1"/>
</dbReference>
<feature type="signal peptide" evidence="1">
    <location>
        <begin position="1"/>
        <end position="29"/>
    </location>
</feature>